<evidence type="ECO:0000256" key="1">
    <source>
        <dbReference type="ARBA" id="ARBA00022741"/>
    </source>
</evidence>
<feature type="compositionally biased region" description="Polar residues" evidence="3">
    <location>
        <begin position="158"/>
        <end position="167"/>
    </location>
</feature>
<evidence type="ECO:0000313" key="4">
    <source>
        <dbReference type="EMBL" id="CAE0146444.1"/>
    </source>
</evidence>
<dbReference type="AlphaFoldDB" id="A0A7S3BV97"/>
<protein>
    <recommendedName>
        <fullName evidence="5">Anaphase-promoting complex subunit 5</fullName>
    </recommendedName>
</protein>
<organism evidence="4">
    <name type="scientific">Haptolina ericina</name>
    <dbReference type="NCBI Taxonomy" id="156174"/>
    <lineage>
        <taxon>Eukaryota</taxon>
        <taxon>Haptista</taxon>
        <taxon>Haptophyta</taxon>
        <taxon>Prymnesiophyceae</taxon>
        <taxon>Prymnesiales</taxon>
        <taxon>Prymnesiaceae</taxon>
        <taxon>Haptolina</taxon>
    </lineage>
</organism>
<evidence type="ECO:0000256" key="3">
    <source>
        <dbReference type="SAM" id="MobiDB-lite"/>
    </source>
</evidence>
<dbReference type="EMBL" id="HBHX01065644">
    <property type="protein sequence ID" value="CAE0146444.1"/>
    <property type="molecule type" value="Transcribed_RNA"/>
</dbReference>
<dbReference type="PANTHER" id="PTHR16305">
    <property type="entry name" value="TESTICULAR SOLUBLE ADENYLYL CYCLASE"/>
    <property type="match status" value="1"/>
</dbReference>
<dbReference type="GO" id="GO:0004016">
    <property type="term" value="F:adenylate cyclase activity"/>
    <property type="evidence" value="ECO:0007669"/>
    <property type="project" value="TreeGrafter"/>
</dbReference>
<sequence length="464" mass="50842">MPAAESMLVKVASVIGSSFSLGLLRHIMAKVDLEARPAQIRDMVVALCRAGVLTTHPKERDTYDFAHKASHDVAYELLAVELKTKLHMTIAVEMEDAARDGRVPGSLTTKSRQVMGAEFANSRQMSRRGSATLDGIANAAVKASSYMRNSLGRMGSVLNMSTRNSGAEDTERDRDWQSSLSGDQVRALNYHWSRAGPSEYACYKSVHYALLAADLALSSAAPLEARRLLEGALERAEPFESLLQHRAGRIHCLLGQANVSLGHLDDARTHLTKSLAILDPAASATLNSKQLRAGLKRLRRLEITWQMPRVETMLRSSAGEEEDGVPLELAMAYELLAQIALGEQRHQLAEYLALSAAQNGMRLRSLQPVVPRAYALLFTTGAAHGSGITARWRTARYARRYNLASSSLPGSGGQTFELLDMYVASAEKSHPRRRGLLPSIQFRGTSRDGKGAAIERKLKDEVRI</sequence>
<proteinExistence type="predicted"/>
<keyword evidence="2" id="KW-0067">ATP-binding</keyword>
<gene>
    <name evidence="4" type="ORF">HERI1096_LOCUS36342</name>
</gene>
<keyword evidence="1" id="KW-0547">Nucleotide-binding</keyword>
<dbReference type="GO" id="GO:0005737">
    <property type="term" value="C:cytoplasm"/>
    <property type="evidence" value="ECO:0007669"/>
    <property type="project" value="TreeGrafter"/>
</dbReference>
<dbReference type="GO" id="GO:0005524">
    <property type="term" value="F:ATP binding"/>
    <property type="evidence" value="ECO:0007669"/>
    <property type="project" value="UniProtKB-KW"/>
</dbReference>
<evidence type="ECO:0008006" key="5">
    <source>
        <dbReference type="Google" id="ProtNLM"/>
    </source>
</evidence>
<dbReference type="PANTHER" id="PTHR16305:SF28">
    <property type="entry name" value="GUANYLATE CYCLASE DOMAIN-CONTAINING PROTEIN"/>
    <property type="match status" value="1"/>
</dbReference>
<feature type="region of interest" description="Disordered" evidence="3">
    <location>
        <begin position="157"/>
        <end position="178"/>
    </location>
</feature>
<accession>A0A7S3BV97</accession>
<name>A0A7S3BV97_9EUKA</name>
<evidence type="ECO:0000256" key="2">
    <source>
        <dbReference type="ARBA" id="ARBA00022840"/>
    </source>
</evidence>
<reference evidence="4" key="1">
    <citation type="submission" date="2021-01" db="EMBL/GenBank/DDBJ databases">
        <authorList>
            <person name="Corre E."/>
            <person name="Pelletier E."/>
            <person name="Niang G."/>
            <person name="Scheremetjew M."/>
            <person name="Finn R."/>
            <person name="Kale V."/>
            <person name="Holt S."/>
            <person name="Cochrane G."/>
            <person name="Meng A."/>
            <person name="Brown T."/>
            <person name="Cohen L."/>
        </authorList>
    </citation>
    <scope>NUCLEOTIDE SEQUENCE</scope>
    <source>
        <strain evidence="4">CCMP281</strain>
    </source>
</reference>